<reference evidence="1" key="1">
    <citation type="submission" date="2021-03" db="EMBL/GenBank/DDBJ databases">
        <title>Evolutionary priming and transition to the ectomycorrhizal habit in an iconic lineage of mushroom-forming fungi: is preadaptation a requirement?</title>
        <authorList>
            <consortium name="DOE Joint Genome Institute"/>
            <person name="Looney B.P."/>
            <person name="Miyauchi S."/>
            <person name="Morin E."/>
            <person name="Drula E."/>
            <person name="Courty P.E."/>
            <person name="Chicoki N."/>
            <person name="Fauchery L."/>
            <person name="Kohler A."/>
            <person name="Kuo A."/>
            <person name="LaButti K."/>
            <person name="Pangilinan J."/>
            <person name="Lipzen A."/>
            <person name="Riley R."/>
            <person name="Andreopoulos W."/>
            <person name="He G."/>
            <person name="Johnson J."/>
            <person name="Barry K.W."/>
            <person name="Grigoriev I.V."/>
            <person name="Nagy L."/>
            <person name="Hibbett D."/>
            <person name="Henrissat B."/>
            <person name="Matheny P.B."/>
            <person name="Labbe J."/>
            <person name="Martin A.F."/>
        </authorList>
    </citation>
    <scope>NUCLEOTIDE SEQUENCE</scope>
    <source>
        <strain evidence="1">BPL698</strain>
    </source>
</reference>
<accession>A0ACC0UMR9</accession>
<comment type="caution">
    <text evidence="1">The sequence shown here is derived from an EMBL/GenBank/DDBJ whole genome shotgun (WGS) entry which is preliminary data.</text>
</comment>
<keyword evidence="2" id="KW-1185">Reference proteome</keyword>
<dbReference type="Proteomes" id="UP001207468">
    <property type="component" value="Unassembled WGS sequence"/>
</dbReference>
<evidence type="ECO:0000313" key="1">
    <source>
        <dbReference type="EMBL" id="KAI9512886.1"/>
    </source>
</evidence>
<evidence type="ECO:0000313" key="2">
    <source>
        <dbReference type="Proteomes" id="UP001207468"/>
    </source>
</evidence>
<dbReference type="EMBL" id="JAGFNK010000005">
    <property type="protein sequence ID" value="KAI9512886.1"/>
    <property type="molecule type" value="Genomic_DNA"/>
</dbReference>
<proteinExistence type="predicted"/>
<organism evidence="1 2">
    <name type="scientific">Russula earlei</name>
    <dbReference type="NCBI Taxonomy" id="71964"/>
    <lineage>
        <taxon>Eukaryota</taxon>
        <taxon>Fungi</taxon>
        <taxon>Dikarya</taxon>
        <taxon>Basidiomycota</taxon>
        <taxon>Agaricomycotina</taxon>
        <taxon>Agaricomycetes</taxon>
        <taxon>Russulales</taxon>
        <taxon>Russulaceae</taxon>
        <taxon>Russula</taxon>
    </lineage>
</organism>
<protein>
    <submittedName>
        <fullName evidence="1">Uncharacterized protein</fullName>
    </submittedName>
</protein>
<sequence length="536" mass="58313">MGPFSRTKDAHCYNPYSSPFHLTLTLVQSPSGPTPCSESDLVEQAFTLVNMSSIPPPLSRRRSTPSILRCLDTPSPPSSWSSLDDNLIACCQAGSIPFILHAGIGDLSNTIDATSSGYLSDQDKGGSHTHIYHESPNQGSGNACIKAQEETPETGSPHQAMPMPPPQSTTNSPIAKFVRMSQPNSPSTPESSPQRPRYVVYKDFVHAKSEYSDPLDPSGTQRTSPERTQASSETGEPWRPSGPKGSSGRRRNCSTSTIDSGSSSRSNPQLLPHGAKRILENIGIGTVRFPLLPISLSWLESITLEVMIDQEGFRMIKPVFKLAGYSCPTQSEVFSLGVHLVSATADFMPLQRKSFAFHHSTLDTPPVLRRLMVNGDESRDYLSRQAYLILKANGPYTVHGTEPVQPPRLFPAEERPVAAWKFDYLVGDRRTEAGRTIPGEKTLTPLSFSCSPALLQPAQAKKIRVVQVVKKSVTAKLMSTKVEPPLPPSHCTALRSAALLEDIAVQYTQSNPLQDTIGTSPVDSAHPNFHSHDGTP</sequence>
<name>A0ACC0UMR9_9AGAM</name>
<gene>
    <name evidence="1" type="ORF">F5148DRAFT_1160552</name>
</gene>